<reference evidence="2" key="2">
    <citation type="journal article" date="2015" name="Data Brief">
        <title>Shoot transcriptome of the giant reed, Arundo donax.</title>
        <authorList>
            <person name="Barrero R.A."/>
            <person name="Guerrero F.D."/>
            <person name="Moolhuijzen P."/>
            <person name="Goolsby J.A."/>
            <person name="Tidwell J."/>
            <person name="Bellgard S.E."/>
            <person name="Bellgard M.I."/>
        </authorList>
    </citation>
    <scope>NUCLEOTIDE SEQUENCE</scope>
    <source>
        <tissue evidence="2">Shoot tissue taken approximately 20 cm above the soil surface</tissue>
    </source>
</reference>
<name>A0A0A9BC41_ARUDO</name>
<accession>A0A0A9BC41</accession>
<sequence>MMMPANISGARPYPEHPRPRPPIKWVRASPFSAPPPPKHPKRNSPSPISPQRHRLPALLPHRRPPPSPRRHKAPPANCPRGEHPRALSSPPRPQFPSLPQLPAPPTGHHGRRRLHAVAGHHQAIPRPTAPLGTLPTPSLCSQASKIGPKPPPRRLPPHAAALPNSGEKSPLLRPHIKDETMPTASARPSRPRRRAPCPPPCSTAAGGEPAGHPPPWPPLLRQRPSATSLCVCACLTSAPPYPFTH</sequence>
<evidence type="ECO:0000256" key="1">
    <source>
        <dbReference type="SAM" id="MobiDB-lite"/>
    </source>
</evidence>
<reference evidence="2" key="1">
    <citation type="submission" date="2014-09" db="EMBL/GenBank/DDBJ databases">
        <authorList>
            <person name="Magalhaes I.L.F."/>
            <person name="Oliveira U."/>
            <person name="Santos F.R."/>
            <person name="Vidigal T.H.D.A."/>
            <person name="Brescovit A.D."/>
            <person name="Santos A.J."/>
        </authorList>
    </citation>
    <scope>NUCLEOTIDE SEQUENCE</scope>
    <source>
        <tissue evidence="2">Shoot tissue taken approximately 20 cm above the soil surface</tissue>
    </source>
</reference>
<feature type="compositionally biased region" description="Basic residues" evidence="1">
    <location>
        <begin position="51"/>
        <end position="73"/>
    </location>
</feature>
<dbReference type="AlphaFoldDB" id="A0A0A9BC41"/>
<protein>
    <submittedName>
        <fullName evidence="2">Uncharacterized protein</fullName>
    </submittedName>
</protein>
<feature type="compositionally biased region" description="Pro residues" evidence="1">
    <location>
        <begin position="90"/>
        <end position="105"/>
    </location>
</feature>
<feature type="compositionally biased region" description="Polar residues" evidence="1">
    <location>
        <begin position="135"/>
        <end position="144"/>
    </location>
</feature>
<proteinExistence type="predicted"/>
<dbReference type="EMBL" id="GBRH01239100">
    <property type="protein sequence ID" value="JAD58795.1"/>
    <property type="molecule type" value="Transcribed_RNA"/>
</dbReference>
<organism evidence="2">
    <name type="scientific">Arundo donax</name>
    <name type="common">Giant reed</name>
    <name type="synonym">Donax arundinaceus</name>
    <dbReference type="NCBI Taxonomy" id="35708"/>
    <lineage>
        <taxon>Eukaryota</taxon>
        <taxon>Viridiplantae</taxon>
        <taxon>Streptophyta</taxon>
        <taxon>Embryophyta</taxon>
        <taxon>Tracheophyta</taxon>
        <taxon>Spermatophyta</taxon>
        <taxon>Magnoliopsida</taxon>
        <taxon>Liliopsida</taxon>
        <taxon>Poales</taxon>
        <taxon>Poaceae</taxon>
        <taxon>PACMAD clade</taxon>
        <taxon>Arundinoideae</taxon>
        <taxon>Arundineae</taxon>
        <taxon>Arundo</taxon>
    </lineage>
</organism>
<feature type="region of interest" description="Disordered" evidence="1">
    <location>
        <begin position="1"/>
        <end position="220"/>
    </location>
</feature>
<evidence type="ECO:0000313" key="2">
    <source>
        <dbReference type="EMBL" id="JAD58795.1"/>
    </source>
</evidence>